<accession>A0ACC2UYC5</accession>
<dbReference type="EMBL" id="JASBWR010000139">
    <property type="protein sequence ID" value="KAJ9092078.1"/>
    <property type="molecule type" value="Genomic_DNA"/>
</dbReference>
<evidence type="ECO:0000313" key="1">
    <source>
        <dbReference type="EMBL" id="KAJ9092078.1"/>
    </source>
</evidence>
<sequence length="503" mass="56359">MYNSLVIQPLSAVSKKFPTEQAARAFISQAAATSITRSTKSDKPYKRVASNSRTAAAAKTTAVIGDEWARDYYAVKRGKRPGVYTSWHEAEQQVQGLNGAVYKRFSTRAEAEAYINAKEKRIKKKHQQRPLFGTSSLSKTCWNLAESVFLHNPNYRPLELPFHAQAAREQGFTVSPDDTLIVYTDGSARKNGKAWCKAGSGVFWGHRGRAETLNVAERVPGIQTNNRAELLGIIRALETCPFPDLPLEIRTDSQYSIACITQYLPIWLRNNFRLTTGESVKNQDMIVHILALLNQRGKDNSVKFVWVKAHRGEVGNEFADRLATAAAGMPAVPERTDWFTLDDVSRIAVARRRGQTTFVRTPKSQSTDEDEYEATDAKYEDIDNNGSENDDDGELQSSDGDEFGDSDSEFDKIIAEYEELYERNYCDRDVYGFNGEDIKDGDLPPDTCQEVEVVLDGGTHELVHVQVENRLPVTSPVVEVEIEIDPGWLLSQEEMADLEADLL</sequence>
<organism evidence="1 2">
    <name type="scientific">Naganishia cerealis</name>
    <dbReference type="NCBI Taxonomy" id="610337"/>
    <lineage>
        <taxon>Eukaryota</taxon>
        <taxon>Fungi</taxon>
        <taxon>Dikarya</taxon>
        <taxon>Basidiomycota</taxon>
        <taxon>Agaricomycotina</taxon>
        <taxon>Tremellomycetes</taxon>
        <taxon>Filobasidiales</taxon>
        <taxon>Filobasidiaceae</taxon>
        <taxon>Naganishia</taxon>
    </lineage>
</organism>
<gene>
    <name evidence="1" type="ORF">QFC19_008852</name>
</gene>
<comment type="caution">
    <text evidence="1">The sequence shown here is derived from an EMBL/GenBank/DDBJ whole genome shotgun (WGS) entry which is preliminary data.</text>
</comment>
<protein>
    <submittedName>
        <fullName evidence="1">Uncharacterized protein</fullName>
    </submittedName>
</protein>
<proteinExistence type="predicted"/>
<name>A0ACC2UYC5_9TREE</name>
<dbReference type="Proteomes" id="UP001241377">
    <property type="component" value="Unassembled WGS sequence"/>
</dbReference>
<reference evidence="1" key="1">
    <citation type="submission" date="2023-04" db="EMBL/GenBank/DDBJ databases">
        <title>Draft Genome sequencing of Naganishia species isolated from polar environments using Oxford Nanopore Technology.</title>
        <authorList>
            <person name="Leo P."/>
            <person name="Venkateswaran K."/>
        </authorList>
    </citation>
    <scope>NUCLEOTIDE SEQUENCE</scope>
    <source>
        <strain evidence="1">MNA-CCFEE 5261</strain>
    </source>
</reference>
<evidence type="ECO:0000313" key="2">
    <source>
        <dbReference type="Proteomes" id="UP001241377"/>
    </source>
</evidence>
<keyword evidence="2" id="KW-1185">Reference proteome</keyword>